<dbReference type="EC" id="2.4.1.-" evidence="7"/>
<evidence type="ECO:0000313" key="11">
    <source>
        <dbReference type="Proteomes" id="UP000809081"/>
    </source>
</evidence>
<protein>
    <recommendedName>
        <fullName evidence="7">UDP-N-acetylglucosamine--peptide N-acetylglucosaminyltransferase GtfA subunit</fullName>
        <ecNumber evidence="7">2.4.1.-</ecNumber>
    </recommendedName>
    <alternativeName>
        <fullName evidence="7">Glycosyltransferase GtfA</fullName>
    </alternativeName>
</protein>
<keyword evidence="3 7" id="KW-0328">Glycosyltransferase</keyword>
<keyword evidence="4 7" id="KW-0808">Transferase</keyword>
<evidence type="ECO:0000313" key="10">
    <source>
        <dbReference type="EMBL" id="MBM7636841.1"/>
    </source>
</evidence>
<keyword evidence="5 7" id="KW-0547">Nucleotide-binding</keyword>
<evidence type="ECO:0000256" key="1">
    <source>
        <dbReference type="ARBA" id="ARBA00022475"/>
    </source>
</evidence>
<keyword evidence="11" id="KW-1185">Reference proteome</keyword>
<comment type="function">
    <text evidence="7">Required for polymorphic O-glycosylation of the serine-rich repeat protein in this bacteria. Catalyzes the first step in glycosylation by transferring N-acetylglucosamine from UDP-GlcNAc to serine residues in the substrate protein. Part of the accessory SecA2/SecY2 system specifically required to export serine-rich repeat cell wall proteins usually encoded upstream in the same operon.</text>
</comment>
<evidence type="ECO:0000256" key="2">
    <source>
        <dbReference type="ARBA" id="ARBA00022490"/>
    </source>
</evidence>
<reference evidence="10 11" key="1">
    <citation type="submission" date="2021-01" db="EMBL/GenBank/DDBJ databases">
        <title>Genomic Encyclopedia of Type Strains, Phase IV (KMG-IV): sequencing the most valuable type-strain genomes for metagenomic binning, comparative biology and taxonomic classification.</title>
        <authorList>
            <person name="Goeker M."/>
        </authorList>
    </citation>
    <scope>NUCLEOTIDE SEQUENCE [LARGE SCALE GENOMIC DNA]</scope>
    <source>
        <strain evidence="10 11">DSM 27513</strain>
    </source>
</reference>
<keyword evidence="2 7" id="KW-0963">Cytoplasm</keyword>
<dbReference type="PANTHER" id="PTHR12526">
    <property type="entry name" value="GLYCOSYLTRANSFERASE"/>
    <property type="match status" value="1"/>
</dbReference>
<comment type="subcellular location">
    <subcellularLocation>
        <location evidence="7">Cytoplasm</location>
    </subcellularLocation>
    <subcellularLocation>
        <location evidence="7">Cell membrane</location>
        <topology evidence="7">Peripheral membrane protein</topology>
    </subcellularLocation>
    <text evidence="7">Cell membrane association requires GtfB.</text>
</comment>
<feature type="binding site" evidence="7">
    <location>
        <begin position="383"/>
        <end position="384"/>
    </location>
    <ligand>
        <name>UDP</name>
        <dbReference type="ChEBI" id="CHEBI:58223"/>
    </ligand>
</feature>
<sequence>MTVYNINLGIGWASSGVEYAQAYRSAIFKRQGISAKFIFTDFFVQDNLSDLTRNLGFDDEEIIWLYTFFTDQKIAPTTFTLDDLKSTFDGELIREEKTGKQVRLFYDKEDAFLTAYLRDENSDIVHRVEYVSKGNLVRKDFFSYTKVFTEYYAPRDNRAYLYQRRFFNEDGSIAYDEFVDGNESLFKFRDVICYSKEELIGYMMQKLGLTDKDQVILDRATGTGQAVFRHVKPAKLGVVVHAEHFSANAVTDHTILWNNYYEYQFDNADKVDFFITATESQRQLMLDQFQQFKGTQPTIYAIPVGSLDELKGQDHQRKPFSMVTASRLASEKHVDLLIRGVVLAHQQLPEITFDIYGAGAEEKRLSDLIAENGAQDYIRLCGHKDLSDVYQDYELYLSASKSEGFGLTLLEAIGSGLPLIGFDVRYGNKTFICNGQNGYLIPINDGDDDYQMARLFSEKIISLFREGNLKQMHTVSYAIATDFLTDKLEAKWRNLIEEMTAND</sequence>
<keyword evidence="6 7" id="KW-0472">Membrane</keyword>
<feature type="domain" description="GtfA extended beta-sheet meander" evidence="9">
    <location>
        <begin position="95"/>
        <end position="190"/>
    </location>
</feature>
<evidence type="ECO:0000256" key="4">
    <source>
        <dbReference type="ARBA" id="ARBA00022679"/>
    </source>
</evidence>
<organism evidence="10 11">
    <name type="scientific">Streptococcus saliviloxodontae</name>
    <dbReference type="NCBI Taxonomy" id="1349416"/>
    <lineage>
        <taxon>Bacteria</taxon>
        <taxon>Bacillati</taxon>
        <taxon>Bacillota</taxon>
        <taxon>Bacilli</taxon>
        <taxon>Lactobacillales</taxon>
        <taxon>Streptococcaceae</taxon>
        <taxon>Streptococcus</taxon>
    </lineage>
</organism>
<dbReference type="InterPro" id="IPR054396">
    <property type="entry name" value="GtfA_EBD"/>
</dbReference>
<dbReference type="PANTHER" id="PTHR12526:SF629">
    <property type="entry name" value="TEICHURONIC ACID BIOSYNTHESIS GLYCOSYLTRANSFERASE TUAH-RELATED"/>
    <property type="match status" value="1"/>
</dbReference>
<feature type="binding site" evidence="7">
    <location>
        <position position="241"/>
    </location>
    <ligand>
        <name>N-acetyl-D-glucosamine</name>
        <dbReference type="ChEBI" id="CHEBI:506227"/>
    </ligand>
</feature>
<gene>
    <name evidence="7" type="primary">gtfA</name>
    <name evidence="10" type="ORF">JOC31_001666</name>
</gene>
<evidence type="ECO:0000256" key="3">
    <source>
        <dbReference type="ARBA" id="ARBA00022676"/>
    </source>
</evidence>
<dbReference type="Proteomes" id="UP000809081">
    <property type="component" value="Unassembled WGS sequence"/>
</dbReference>
<dbReference type="HAMAP" id="MF_01472">
    <property type="entry name" value="GtfA"/>
    <property type="match status" value="1"/>
</dbReference>
<dbReference type="EMBL" id="JAFBEI010000038">
    <property type="protein sequence ID" value="MBM7636841.1"/>
    <property type="molecule type" value="Genomic_DNA"/>
</dbReference>
<keyword evidence="1 7" id="KW-1003">Cell membrane</keyword>
<feature type="binding site" evidence="7">
    <location>
        <begin position="403"/>
        <end position="406"/>
    </location>
    <ligand>
        <name>N-acetyl-D-glucosamine</name>
        <dbReference type="ChEBI" id="CHEBI:506227"/>
    </ligand>
</feature>
<feature type="binding site" evidence="7">
    <location>
        <begin position="16"/>
        <end position="19"/>
    </location>
    <ligand>
        <name>UDP</name>
        <dbReference type="ChEBI" id="CHEBI:58223"/>
    </ligand>
</feature>
<comment type="similarity">
    <text evidence="7">Belongs to the glycosyltransferase group 1 family. Glycosyltransferase 4 subfamily.</text>
</comment>
<comment type="subunit">
    <text evidence="7">Forms a heterotetramer with 2 subunits each of GtfA and GtfB. Part of the accessory SecA2/SecY2 protein translocation apparatus.</text>
</comment>
<proteinExistence type="inferred from homology"/>
<dbReference type="InterPro" id="IPR014267">
    <property type="entry name" value="GtfA"/>
</dbReference>
<comment type="pathway">
    <text evidence="7">Protein modification; protein glycosylation.</text>
</comment>
<evidence type="ECO:0000259" key="8">
    <source>
        <dbReference type="Pfam" id="PF00534"/>
    </source>
</evidence>
<dbReference type="SUPFAM" id="SSF53756">
    <property type="entry name" value="UDP-Glycosyltransferase/glycogen phosphorylase"/>
    <property type="match status" value="1"/>
</dbReference>
<dbReference type="Pfam" id="PF00534">
    <property type="entry name" value="Glycos_transf_1"/>
    <property type="match status" value="1"/>
</dbReference>
<name>A0ABS2PP10_9STRE</name>
<dbReference type="CDD" id="cd04949">
    <property type="entry name" value="GT4_GtfA-like"/>
    <property type="match status" value="1"/>
</dbReference>
<evidence type="ECO:0000256" key="6">
    <source>
        <dbReference type="ARBA" id="ARBA00023136"/>
    </source>
</evidence>
<dbReference type="NCBIfam" id="TIGR02918">
    <property type="entry name" value="accessory Sec system glycosyltransferase GtfA"/>
    <property type="match status" value="1"/>
</dbReference>
<evidence type="ECO:0000259" key="9">
    <source>
        <dbReference type="Pfam" id="PF22145"/>
    </source>
</evidence>
<dbReference type="InterPro" id="IPR001296">
    <property type="entry name" value="Glyco_trans_1"/>
</dbReference>
<evidence type="ECO:0000256" key="7">
    <source>
        <dbReference type="HAMAP-Rule" id="MF_01472"/>
    </source>
</evidence>
<dbReference type="Gene3D" id="3.40.50.2000">
    <property type="entry name" value="Glycogen Phosphorylase B"/>
    <property type="match status" value="2"/>
</dbReference>
<feature type="domain" description="Glycosyl transferase family 1" evidence="8">
    <location>
        <begin position="315"/>
        <end position="447"/>
    </location>
</feature>
<comment type="catalytic activity">
    <reaction evidence="7">
        <text>L-seryl-[protein] + UDP-N-acetyl-alpha-D-glucosamine = 3-O-[N-acetyl-alpha-D-glucosaminyl]-L-seryl-[protein] + UDP + H(+)</text>
        <dbReference type="Rhea" id="RHEA:59872"/>
        <dbReference type="Rhea" id="RHEA-COMP:9863"/>
        <dbReference type="Rhea" id="RHEA-COMP:15471"/>
        <dbReference type="ChEBI" id="CHEBI:15378"/>
        <dbReference type="ChEBI" id="CHEBI:29999"/>
        <dbReference type="ChEBI" id="CHEBI:57705"/>
        <dbReference type="ChEBI" id="CHEBI:58223"/>
        <dbReference type="ChEBI" id="CHEBI:143279"/>
    </reaction>
</comment>
<evidence type="ECO:0000256" key="5">
    <source>
        <dbReference type="ARBA" id="ARBA00022741"/>
    </source>
</evidence>
<dbReference type="RefSeq" id="WP_205017705.1">
    <property type="nucleotide sequence ID" value="NZ_JAFBEI010000038.1"/>
</dbReference>
<dbReference type="Pfam" id="PF22145">
    <property type="entry name" value="GtfA_EBD"/>
    <property type="match status" value="1"/>
</dbReference>
<accession>A0ABS2PP10</accession>
<comment type="caution">
    <text evidence="10">The sequence shown here is derived from an EMBL/GenBank/DDBJ whole genome shotgun (WGS) entry which is preliminary data.</text>
</comment>